<dbReference type="EMBL" id="JAAIUW010000004">
    <property type="protein sequence ID" value="KAF7835295.1"/>
    <property type="molecule type" value="Genomic_DNA"/>
</dbReference>
<feature type="compositionally biased region" description="Pro residues" evidence="1">
    <location>
        <begin position="18"/>
        <end position="28"/>
    </location>
</feature>
<name>A0A834WYR8_9FABA</name>
<protein>
    <submittedName>
        <fullName evidence="2">Uncharacterized protein</fullName>
    </submittedName>
</protein>
<accession>A0A834WYR8</accession>
<sequence length="253" mass="28600">MRARDKALTKRRTKKSPPIIPRAPPKPIRPQALKSPHKEALHHDKGNLEESTPRHKKGLRPKEAPRQENTLIQLALLSETTQKSQPIRPSASPKAHIKGNLKVPTYKALGQPQSLHKEALKSPSIEGPRASSPRSTLSRSLSPQYDSTIKQVMGGHHPQFGRELLFQPYLKSHPRLCHVPRPSLPVLGREDLQNLSSEAISLRSLQPVPVSRRQRPLFRSQFGRARAKDSQVATDEQHCKMHTRSYKEHSSRE</sequence>
<reference evidence="2" key="1">
    <citation type="submission" date="2020-09" db="EMBL/GenBank/DDBJ databases">
        <title>Genome-Enabled Discovery of Anthraquinone Biosynthesis in Senna tora.</title>
        <authorList>
            <person name="Kang S.-H."/>
            <person name="Pandey R.P."/>
            <person name="Lee C.-M."/>
            <person name="Sim J.-S."/>
            <person name="Jeong J.-T."/>
            <person name="Choi B.-S."/>
            <person name="Jung M."/>
            <person name="Ginzburg D."/>
            <person name="Zhao K."/>
            <person name="Won S.Y."/>
            <person name="Oh T.-J."/>
            <person name="Yu Y."/>
            <person name="Kim N.-H."/>
            <person name="Lee O.R."/>
            <person name="Lee T.-H."/>
            <person name="Bashyal P."/>
            <person name="Kim T.-S."/>
            <person name="Lee W.-H."/>
            <person name="Kawkins C."/>
            <person name="Kim C.-K."/>
            <person name="Kim J.S."/>
            <person name="Ahn B.O."/>
            <person name="Rhee S.Y."/>
            <person name="Sohng J.K."/>
        </authorList>
    </citation>
    <scope>NUCLEOTIDE SEQUENCE</scope>
    <source>
        <tissue evidence="2">Leaf</tissue>
    </source>
</reference>
<organism evidence="2 3">
    <name type="scientific">Senna tora</name>
    <dbReference type="NCBI Taxonomy" id="362788"/>
    <lineage>
        <taxon>Eukaryota</taxon>
        <taxon>Viridiplantae</taxon>
        <taxon>Streptophyta</taxon>
        <taxon>Embryophyta</taxon>
        <taxon>Tracheophyta</taxon>
        <taxon>Spermatophyta</taxon>
        <taxon>Magnoliopsida</taxon>
        <taxon>eudicotyledons</taxon>
        <taxon>Gunneridae</taxon>
        <taxon>Pentapetalae</taxon>
        <taxon>rosids</taxon>
        <taxon>fabids</taxon>
        <taxon>Fabales</taxon>
        <taxon>Fabaceae</taxon>
        <taxon>Caesalpinioideae</taxon>
        <taxon>Cassia clade</taxon>
        <taxon>Senna</taxon>
    </lineage>
</organism>
<feature type="region of interest" description="Disordered" evidence="1">
    <location>
        <begin position="223"/>
        <end position="253"/>
    </location>
</feature>
<comment type="caution">
    <text evidence="2">The sequence shown here is derived from an EMBL/GenBank/DDBJ whole genome shotgun (WGS) entry which is preliminary data.</text>
</comment>
<gene>
    <name evidence="2" type="ORF">G2W53_010154</name>
</gene>
<feature type="compositionally biased region" description="Basic and acidic residues" evidence="1">
    <location>
        <begin position="235"/>
        <end position="253"/>
    </location>
</feature>
<keyword evidence="3" id="KW-1185">Reference proteome</keyword>
<dbReference type="AlphaFoldDB" id="A0A834WYR8"/>
<feature type="region of interest" description="Disordered" evidence="1">
    <location>
        <begin position="117"/>
        <end position="142"/>
    </location>
</feature>
<evidence type="ECO:0000313" key="3">
    <source>
        <dbReference type="Proteomes" id="UP000634136"/>
    </source>
</evidence>
<evidence type="ECO:0000313" key="2">
    <source>
        <dbReference type="EMBL" id="KAF7835295.1"/>
    </source>
</evidence>
<dbReference type="Proteomes" id="UP000634136">
    <property type="component" value="Unassembled WGS sequence"/>
</dbReference>
<feature type="compositionally biased region" description="Low complexity" evidence="1">
    <location>
        <begin position="131"/>
        <end position="142"/>
    </location>
</feature>
<feature type="compositionally biased region" description="Basic and acidic residues" evidence="1">
    <location>
        <begin position="36"/>
        <end position="53"/>
    </location>
</feature>
<feature type="compositionally biased region" description="Polar residues" evidence="1">
    <location>
        <begin position="67"/>
        <end position="87"/>
    </location>
</feature>
<feature type="region of interest" description="Disordered" evidence="1">
    <location>
        <begin position="1"/>
        <end position="99"/>
    </location>
</feature>
<proteinExistence type="predicted"/>
<evidence type="ECO:0000256" key="1">
    <source>
        <dbReference type="SAM" id="MobiDB-lite"/>
    </source>
</evidence>